<keyword evidence="1" id="KW-0732">Signal</keyword>
<evidence type="ECO:0000259" key="2">
    <source>
        <dbReference type="Pfam" id="PF17425"/>
    </source>
</evidence>
<dbReference type="PANTHER" id="PTHR35340">
    <property type="entry name" value="PQQ ENZYME REPEAT PROTEIN-RELATED"/>
    <property type="match status" value="1"/>
</dbReference>
<organism evidence="3 4">
    <name type="scientific">Sutterella megalosphaeroides</name>
    <dbReference type="NCBI Taxonomy" id="2494234"/>
    <lineage>
        <taxon>Bacteria</taxon>
        <taxon>Pseudomonadati</taxon>
        <taxon>Pseudomonadota</taxon>
        <taxon>Betaproteobacteria</taxon>
        <taxon>Burkholderiales</taxon>
        <taxon>Sutterellaceae</taxon>
        <taxon>Sutterella</taxon>
    </lineage>
</organism>
<sequence length="611" mass="68444">MHSVKFTALSCAMLGVFALSADAFAMGGPSGPSTNYIMQGHLGEVMMNPYGTAPLTAIIRDNGYTLHDVTVRIVPKPNGYDLKYKVSDAQLLTHGGIPVFGLYPDYLNHVEVTYTRELRGKRETMTDTYQLYAPPVYTEVAGIPTERHALFGVEVKKVDPEFKDRLYYINNIAEKSGIGTRAVWNNPAGGALQWNFWPQNAVIDTKGDIRWFLFANPIYDLNDMYQAGVMMGFKQNDDGMISWGYGQRYVKYDIMGREVFNRLLPYRFNDISHSVDDAQNGHYFLRVASSNYLRPDGKHVRTVRDVIAEVDQNGVVVDEWRLADILDPYRDNVLKVLDQGAVCLNIDASMAGKTLTDEELAAADKSDAFGDIVGTGAGRNWAHVNSVDYDPEDDSIIISSRHQSAIIKIGRDKEVKWILGSPEGWKKGWAEKVLKPVDSKGNPIKCEGSKCEGDFDWTWTQHTAFKIDEKSKGDIIYVSAFDNGDGRGMEQPALPDEKYSRGVIFKIDQKKGTVEQIWEFGKERGHELFSAVTSLVEYQPDHDSIMMYSATSGAEYDLKTGAFATAPNPTIFEFKWGSTTPSVEIQLKDCTGYQAWPFSIEKAMSQEVLKK</sequence>
<dbReference type="Pfam" id="PF17425">
    <property type="entry name" value="Arylsulfotran_N"/>
    <property type="match status" value="1"/>
</dbReference>
<dbReference type="Pfam" id="PF05935">
    <property type="entry name" value="Arylsulfotrans"/>
    <property type="match status" value="1"/>
</dbReference>
<reference evidence="3 4" key="1">
    <citation type="journal article" date="2018" name="Int. J. Syst. Evol. Microbiol.">
        <title>Mesosutterella multiformis gen. nov., sp. nov., a member of the family Sutterellaceae and Sutterella megalosphaeroides sp. nov., isolated from human faeces.</title>
        <authorList>
            <person name="Sakamoto M."/>
            <person name="Ikeyama N."/>
            <person name="Kunihiro T."/>
            <person name="Iino T."/>
            <person name="Yuki M."/>
            <person name="Ohkuma M."/>
        </authorList>
    </citation>
    <scope>NUCLEOTIDE SEQUENCE [LARGE SCALE GENOMIC DNA]</scope>
    <source>
        <strain evidence="3 4">6FBBBH3</strain>
    </source>
</reference>
<dbReference type="RefSeq" id="WP_120176461.1">
    <property type="nucleotide sequence ID" value="NZ_AP018786.1"/>
</dbReference>
<protein>
    <submittedName>
        <fullName evidence="3">Arylsulfatase</fullName>
    </submittedName>
</protein>
<gene>
    <name evidence="3" type="ORF">SUTMEG_06740</name>
</gene>
<dbReference type="KEGG" id="sutt:SUTMEG_06740"/>
<dbReference type="EMBL" id="AP018786">
    <property type="protein sequence ID" value="BBF22783.1"/>
    <property type="molecule type" value="Genomic_DNA"/>
</dbReference>
<dbReference type="OrthoDB" id="264813at2"/>
<feature type="domain" description="Arylsulfotransferase N-terminal" evidence="2">
    <location>
        <begin position="45"/>
        <end position="134"/>
    </location>
</feature>
<feature type="signal peptide" evidence="1">
    <location>
        <begin position="1"/>
        <end position="25"/>
    </location>
</feature>
<dbReference type="InterPro" id="IPR053143">
    <property type="entry name" value="Arylsulfate_ST"/>
</dbReference>
<dbReference type="AlphaFoldDB" id="A0A2Z6I8K4"/>
<evidence type="ECO:0000313" key="4">
    <source>
        <dbReference type="Proteomes" id="UP000271003"/>
    </source>
</evidence>
<name>A0A2Z6I8K4_9BURK</name>
<accession>A0A2Z6I8K4</accession>
<dbReference type="PANTHER" id="PTHR35340:SF10">
    <property type="entry name" value="CYTOPLASMIC PROTEIN"/>
    <property type="match status" value="1"/>
</dbReference>
<keyword evidence="4" id="KW-1185">Reference proteome</keyword>
<dbReference type="Proteomes" id="UP000271003">
    <property type="component" value="Chromosome"/>
</dbReference>
<evidence type="ECO:0000313" key="3">
    <source>
        <dbReference type="EMBL" id="BBF22783.1"/>
    </source>
</evidence>
<dbReference type="InterPro" id="IPR038477">
    <property type="entry name" value="ASST_N_sf"/>
</dbReference>
<dbReference type="InterPro" id="IPR035391">
    <property type="entry name" value="Arylsulfotran_N"/>
</dbReference>
<dbReference type="InterPro" id="IPR010262">
    <property type="entry name" value="Arylsulfotransferase_bact"/>
</dbReference>
<dbReference type="GO" id="GO:0004062">
    <property type="term" value="F:aryl sulfotransferase activity"/>
    <property type="evidence" value="ECO:0007669"/>
    <property type="project" value="InterPro"/>
</dbReference>
<evidence type="ECO:0000256" key="1">
    <source>
        <dbReference type="SAM" id="SignalP"/>
    </source>
</evidence>
<feature type="chain" id="PRO_5016407097" evidence="1">
    <location>
        <begin position="26"/>
        <end position="611"/>
    </location>
</feature>
<dbReference type="Gene3D" id="2.60.40.3100">
    <property type="entry name" value="Arylsulphate sulphotransferase monomer, N-terminal domain"/>
    <property type="match status" value="1"/>
</dbReference>
<proteinExistence type="predicted"/>